<dbReference type="InterPro" id="IPR050817">
    <property type="entry name" value="DjlA_DnaK_co-chaperone"/>
</dbReference>
<evidence type="ECO:0000256" key="2">
    <source>
        <dbReference type="SAM" id="Phobius"/>
    </source>
</evidence>
<feature type="region of interest" description="Disordered" evidence="1">
    <location>
        <begin position="95"/>
        <end position="144"/>
    </location>
</feature>
<evidence type="ECO:0000256" key="1">
    <source>
        <dbReference type="SAM" id="MobiDB-lite"/>
    </source>
</evidence>
<dbReference type="PROSITE" id="PS50076">
    <property type="entry name" value="DNAJ_2"/>
    <property type="match status" value="1"/>
</dbReference>
<accession>A0A398D157</accession>
<evidence type="ECO:0000313" key="5">
    <source>
        <dbReference type="Proteomes" id="UP000266328"/>
    </source>
</evidence>
<name>A0A398D157_9BACT</name>
<dbReference type="Gene3D" id="1.10.287.110">
    <property type="entry name" value="DnaJ domain"/>
    <property type="match status" value="1"/>
</dbReference>
<reference evidence="4 5" key="1">
    <citation type="submission" date="2018-09" db="EMBL/GenBank/DDBJ databases">
        <title>Discovery and Ecogenomic Context for Candidatus Cryosericales, a Global Caldiserica Order Active in Thawing Permafrost.</title>
        <authorList>
            <person name="Martinez M.A."/>
            <person name="Woodcroft B.J."/>
            <person name="Ignacio Espinoza J.C."/>
            <person name="Zayed A."/>
            <person name="Singleton C.M."/>
            <person name="Boyd J."/>
            <person name="Li Y.-F."/>
            <person name="Purvine S."/>
            <person name="Maughan H."/>
            <person name="Hodgkins S.B."/>
            <person name="Anderson D."/>
            <person name="Sederholm M."/>
            <person name="Temperton B."/>
            <person name="Saleska S.R."/>
            <person name="Tyson G.W."/>
            <person name="Rich V.I."/>
        </authorList>
    </citation>
    <scope>NUCLEOTIDE SEQUENCE [LARGE SCALE GENOMIC DNA]</scope>
    <source>
        <strain evidence="4 5">SMC7</strain>
    </source>
</reference>
<dbReference type="OrthoDB" id="9779889at2"/>
<dbReference type="EMBL" id="QXIS01000032">
    <property type="protein sequence ID" value="RIE05877.1"/>
    <property type="molecule type" value="Genomic_DNA"/>
</dbReference>
<dbReference type="InterPro" id="IPR036869">
    <property type="entry name" value="J_dom_sf"/>
</dbReference>
<dbReference type="PANTHER" id="PTHR24074">
    <property type="entry name" value="CO-CHAPERONE PROTEIN DJLA"/>
    <property type="match status" value="1"/>
</dbReference>
<keyword evidence="5" id="KW-1185">Reference proteome</keyword>
<comment type="caution">
    <text evidence="4">The sequence shown here is derived from an EMBL/GenBank/DDBJ whole genome shotgun (WGS) entry which is preliminary data.</text>
</comment>
<dbReference type="PRINTS" id="PR00625">
    <property type="entry name" value="JDOMAIN"/>
</dbReference>
<dbReference type="CDD" id="cd06257">
    <property type="entry name" value="DnaJ"/>
    <property type="match status" value="1"/>
</dbReference>
<evidence type="ECO:0000259" key="3">
    <source>
        <dbReference type="PROSITE" id="PS50076"/>
    </source>
</evidence>
<proteinExistence type="predicted"/>
<keyword evidence="2" id="KW-0812">Transmembrane</keyword>
<sequence length="221" mass="24800">MRRGRHRNGIWPRRLGSRQARRTRTVTPDKDLYGVLGVSPSASQEQIRSQYRILVRKYHPDLHPGDTSAALMMERVNAAYDVLGNPEERRQYNDEISASSQGRGETAAPSSYGQSAYGSSAAGAGPQSTWNPQWGNAATDPRERQAEAEAMWEAMHSQERTRGGLFGDVWANVPDQRAEEDLSGWAVAGRVVWLIVRIVFGILFIALRLLNTRVDDRNDFF</sequence>
<protein>
    <submittedName>
        <fullName evidence="4">J domain-containing protein</fullName>
    </submittedName>
</protein>
<gene>
    <name evidence="4" type="ORF">SMC7_05620</name>
</gene>
<feature type="compositionally biased region" description="Low complexity" evidence="1">
    <location>
        <begin position="107"/>
        <end position="128"/>
    </location>
</feature>
<keyword evidence="2" id="KW-1133">Transmembrane helix</keyword>
<organism evidence="4 5">
    <name type="scientific">Candidatus Cryosericum terrychapinii</name>
    <dbReference type="NCBI Taxonomy" id="2290919"/>
    <lineage>
        <taxon>Bacteria</taxon>
        <taxon>Pseudomonadati</taxon>
        <taxon>Caldisericota/Cryosericota group</taxon>
        <taxon>Candidatus Cryosericota</taxon>
        <taxon>Candidatus Cryosericia</taxon>
        <taxon>Candidatus Cryosericales</taxon>
        <taxon>Candidatus Cryosericaceae</taxon>
        <taxon>Candidatus Cryosericum</taxon>
    </lineage>
</organism>
<dbReference type="InterPro" id="IPR001623">
    <property type="entry name" value="DnaJ_domain"/>
</dbReference>
<keyword evidence="2" id="KW-0472">Membrane</keyword>
<dbReference type="Pfam" id="PF00226">
    <property type="entry name" value="DnaJ"/>
    <property type="match status" value="1"/>
</dbReference>
<dbReference type="SUPFAM" id="SSF46565">
    <property type="entry name" value="Chaperone J-domain"/>
    <property type="match status" value="1"/>
</dbReference>
<dbReference type="SMART" id="SM00271">
    <property type="entry name" value="DnaJ"/>
    <property type="match status" value="1"/>
</dbReference>
<feature type="domain" description="J" evidence="3">
    <location>
        <begin position="31"/>
        <end position="97"/>
    </location>
</feature>
<dbReference type="AlphaFoldDB" id="A0A398D157"/>
<evidence type="ECO:0000313" key="4">
    <source>
        <dbReference type="EMBL" id="RIE05877.1"/>
    </source>
</evidence>
<feature type="transmembrane region" description="Helical" evidence="2">
    <location>
        <begin position="191"/>
        <end position="210"/>
    </location>
</feature>
<dbReference type="Proteomes" id="UP000266328">
    <property type="component" value="Unassembled WGS sequence"/>
</dbReference>
<feature type="region of interest" description="Disordered" evidence="1">
    <location>
        <begin position="1"/>
        <end position="23"/>
    </location>
</feature>